<comment type="pathway">
    <text evidence="1">Cell wall biogenesis; cell wall polysaccharide biosynthesis.</text>
</comment>
<reference evidence="6 7" key="2">
    <citation type="journal article" date="2008" name="Science">
        <title>Environmental genomics reveals a single-species ecosystem deep within Earth.</title>
        <authorList>
            <person name="Chivian D."/>
            <person name="Brodie E.L."/>
            <person name="Alm E.J."/>
            <person name="Culley D.E."/>
            <person name="Dehal P.S."/>
            <person name="Desantis T.Z."/>
            <person name="Gihring T.M."/>
            <person name="Lapidus A."/>
            <person name="Lin L.H."/>
            <person name="Lowry S.R."/>
            <person name="Moser D.P."/>
            <person name="Richardson P.M."/>
            <person name="Southam G."/>
            <person name="Wanger G."/>
            <person name="Pratt L.M."/>
            <person name="Andersen G.L."/>
            <person name="Hazen T.C."/>
            <person name="Brockman F.J."/>
            <person name="Arkin A.P."/>
            <person name="Onstott T.C."/>
        </authorList>
    </citation>
    <scope>NUCLEOTIDE SEQUENCE [LARGE SCALE GENOMIC DNA]</scope>
    <source>
        <strain evidence="6 7">MP104C</strain>
    </source>
</reference>
<evidence type="ECO:0000313" key="6">
    <source>
        <dbReference type="EMBL" id="ACA60193.1"/>
    </source>
</evidence>
<evidence type="ECO:0000259" key="5">
    <source>
        <dbReference type="Pfam" id="PF00535"/>
    </source>
</evidence>
<dbReference type="KEGG" id="dau:Daud_1694"/>
<dbReference type="EMBL" id="CP000860">
    <property type="protein sequence ID" value="ACA60193.1"/>
    <property type="molecule type" value="Genomic_DNA"/>
</dbReference>
<dbReference type="PANTHER" id="PTHR43179:SF12">
    <property type="entry name" value="GALACTOFURANOSYLTRANSFERASE GLFT2"/>
    <property type="match status" value="1"/>
</dbReference>
<evidence type="ECO:0000313" key="7">
    <source>
        <dbReference type="Proteomes" id="UP000008544"/>
    </source>
</evidence>
<dbReference type="GO" id="GO:0016757">
    <property type="term" value="F:glycosyltransferase activity"/>
    <property type="evidence" value="ECO:0007669"/>
    <property type="project" value="UniProtKB-KW"/>
</dbReference>
<dbReference type="PANTHER" id="PTHR43179">
    <property type="entry name" value="RHAMNOSYLTRANSFERASE WBBL"/>
    <property type="match status" value="1"/>
</dbReference>
<dbReference type="HOGENOM" id="CLU_023845_4_1_9"/>
<dbReference type="Pfam" id="PF00535">
    <property type="entry name" value="Glycos_transf_2"/>
    <property type="match status" value="1"/>
</dbReference>
<protein>
    <submittedName>
        <fullName evidence="6">Glycosyl transferase, family 2</fullName>
    </submittedName>
</protein>
<dbReference type="CAZy" id="GT2">
    <property type="family name" value="Glycosyltransferase Family 2"/>
</dbReference>
<dbReference type="CDD" id="cd04186">
    <property type="entry name" value="GT_2_like_c"/>
    <property type="match status" value="1"/>
</dbReference>
<keyword evidence="4 6" id="KW-0808">Transferase</keyword>
<evidence type="ECO:0000256" key="2">
    <source>
        <dbReference type="ARBA" id="ARBA00006739"/>
    </source>
</evidence>
<evidence type="ECO:0000256" key="3">
    <source>
        <dbReference type="ARBA" id="ARBA00022676"/>
    </source>
</evidence>
<keyword evidence="7" id="KW-1185">Reference proteome</keyword>
<dbReference type="AlphaFoldDB" id="B1I6U8"/>
<evidence type="ECO:0000256" key="4">
    <source>
        <dbReference type="ARBA" id="ARBA00022679"/>
    </source>
</evidence>
<keyword evidence="3" id="KW-0328">Glycosyltransferase</keyword>
<dbReference type="OrthoDB" id="9771846at2"/>
<dbReference type="SUPFAM" id="SSF53448">
    <property type="entry name" value="Nucleotide-diphospho-sugar transferases"/>
    <property type="match status" value="1"/>
</dbReference>
<dbReference type="Proteomes" id="UP000008544">
    <property type="component" value="Chromosome"/>
</dbReference>
<feature type="domain" description="Glycosyltransferase 2-like" evidence="5">
    <location>
        <begin position="20"/>
        <end position="72"/>
    </location>
</feature>
<dbReference type="Gene3D" id="3.90.550.10">
    <property type="entry name" value="Spore Coat Polysaccharide Biosynthesis Protein SpsA, Chain A"/>
    <property type="match status" value="1"/>
</dbReference>
<dbReference type="InterPro" id="IPR001173">
    <property type="entry name" value="Glyco_trans_2-like"/>
</dbReference>
<dbReference type="eggNOG" id="COG1216">
    <property type="taxonomic scope" value="Bacteria"/>
</dbReference>
<accession>B1I6U8</accession>
<dbReference type="Pfam" id="PF13641">
    <property type="entry name" value="Glyco_tranf_2_3"/>
    <property type="match status" value="1"/>
</dbReference>
<sequence>MAEMQKRCDAQLKDMPSVFILILNYNGWRDTIECLESVQRLSYSNYRIVVIDNGSTDGSMENIKAWATGELPVESKFFNYDPSTKPVRWIEYDRPTAEAGGLPELEGEIEDLPPNRRMILIQTGANLGYAGGNNVGIRYALKHKAEYVWLLNNDTVVDKVSLGALVSTAIRDSKVGAVGSVLYYFDEPCCIQVWGGGKVNRWLGISRHWVRPTPRQKIDYIVGASMLLSSAALKKVGLLDEAYFMYWEDTDLSFRLRRAGYRLDVAVEVKIWHKESATLGKKSSVLDIYFNTSAVHFFSQHVSFPLLPISVGLLGRFLKRALSFEWARAKAVWQGRNRKR</sequence>
<dbReference type="STRING" id="477974.Daud_1694"/>
<proteinExistence type="inferred from homology"/>
<reference evidence="7" key="1">
    <citation type="submission" date="2007-10" db="EMBL/GenBank/DDBJ databases">
        <title>Complete sequence of chromosome of Desulforudis audaxviator MP104C.</title>
        <authorList>
            <person name="Copeland A."/>
            <person name="Lucas S."/>
            <person name="Lapidus A."/>
            <person name="Barry K."/>
            <person name="Glavina del Rio T."/>
            <person name="Dalin E."/>
            <person name="Tice H."/>
            <person name="Bruce D."/>
            <person name="Pitluck S."/>
            <person name="Lowry S.R."/>
            <person name="Larimer F."/>
            <person name="Land M.L."/>
            <person name="Hauser L."/>
            <person name="Kyrpides N."/>
            <person name="Ivanova N.N."/>
            <person name="Richardson P."/>
        </authorList>
    </citation>
    <scope>NUCLEOTIDE SEQUENCE [LARGE SCALE GENOMIC DNA]</scope>
    <source>
        <strain evidence="7">MP104C</strain>
    </source>
</reference>
<evidence type="ECO:0000256" key="1">
    <source>
        <dbReference type="ARBA" id="ARBA00004776"/>
    </source>
</evidence>
<comment type="similarity">
    <text evidence="2">Belongs to the glycosyltransferase 2 family.</text>
</comment>
<name>B1I6U8_DESAP</name>
<dbReference type="InterPro" id="IPR029044">
    <property type="entry name" value="Nucleotide-diphossugar_trans"/>
</dbReference>
<gene>
    <name evidence="6" type="ordered locus">Daud_1694</name>
</gene>
<organism evidence="6 7">
    <name type="scientific">Desulforudis audaxviator (strain MP104C)</name>
    <dbReference type="NCBI Taxonomy" id="477974"/>
    <lineage>
        <taxon>Bacteria</taxon>
        <taxon>Bacillati</taxon>
        <taxon>Bacillota</taxon>
        <taxon>Clostridia</taxon>
        <taxon>Thermoanaerobacterales</taxon>
        <taxon>Candidatus Desulforudaceae</taxon>
        <taxon>Candidatus Desulforudis</taxon>
    </lineage>
</organism>